<dbReference type="InterPro" id="IPR019787">
    <property type="entry name" value="Znf_PHD-finger"/>
</dbReference>
<evidence type="ECO:0000256" key="2">
    <source>
        <dbReference type="ARBA" id="ARBA00007269"/>
    </source>
</evidence>
<dbReference type="Proteomes" id="UP000321570">
    <property type="component" value="Unassembled WGS sequence"/>
</dbReference>
<dbReference type="GO" id="GO:0008270">
    <property type="term" value="F:zinc ion binding"/>
    <property type="evidence" value="ECO:0007669"/>
    <property type="project" value="UniProtKB-KW"/>
</dbReference>
<evidence type="ECO:0000259" key="12">
    <source>
        <dbReference type="PROSITE" id="PS50016"/>
    </source>
</evidence>
<dbReference type="GO" id="GO:0000977">
    <property type="term" value="F:RNA polymerase II transcription regulatory region sequence-specific DNA binding"/>
    <property type="evidence" value="ECO:0007669"/>
    <property type="project" value="TreeGrafter"/>
</dbReference>
<dbReference type="GO" id="GO:0000122">
    <property type="term" value="P:negative regulation of transcription by RNA polymerase II"/>
    <property type="evidence" value="ECO:0007669"/>
    <property type="project" value="TreeGrafter"/>
</dbReference>
<feature type="domain" description="PHD-type" evidence="12">
    <location>
        <begin position="135"/>
        <end position="195"/>
    </location>
</feature>
<keyword evidence="6" id="KW-0862">Zinc</keyword>
<dbReference type="CDD" id="cd06008">
    <property type="entry name" value="NF-X1-zinc-finger"/>
    <property type="match status" value="6"/>
</dbReference>
<dbReference type="PANTHER" id="PTHR12360:SF12">
    <property type="entry name" value="TRANSCRIPTIONAL REPRESSOR NF-X1"/>
    <property type="match status" value="1"/>
</dbReference>
<evidence type="ECO:0000313" key="14">
    <source>
        <dbReference type="Proteomes" id="UP000321570"/>
    </source>
</evidence>
<dbReference type="GO" id="GO:0005634">
    <property type="term" value="C:nucleus"/>
    <property type="evidence" value="ECO:0007669"/>
    <property type="project" value="UniProtKB-SubCell"/>
</dbReference>
<evidence type="ECO:0000256" key="3">
    <source>
        <dbReference type="ARBA" id="ARBA00022723"/>
    </source>
</evidence>
<keyword evidence="9" id="KW-0539">Nucleus</keyword>
<dbReference type="PANTHER" id="PTHR12360">
    <property type="entry name" value="NUCLEAR TRANSCRIPTION FACTOR, X-BOX BINDING 1 NFX1"/>
    <property type="match status" value="1"/>
</dbReference>
<evidence type="ECO:0000256" key="7">
    <source>
        <dbReference type="ARBA" id="ARBA00023015"/>
    </source>
</evidence>
<keyword evidence="5 10" id="KW-0863">Zinc-finger</keyword>
<keyword evidence="3" id="KW-0479">Metal-binding</keyword>
<evidence type="ECO:0000256" key="6">
    <source>
        <dbReference type="ARBA" id="ARBA00022833"/>
    </source>
</evidence>
<evidence type="ECO:0000256" key="11">
    <source>
        <dbReference type="SAM" id="MobiDB-lite"/>
    </source>
</evidence>
<evidence type="ECO:0000256" key="9">
    <source>
        <dbReference type="ARBA" id="ARBA00023242"/>
    </source>
</evidence>
<evidence type="ECO:0000256" key="5">
    <source>
        <dbReference type="ARBA" id="ARBA00022771"/>
    </source>
</evidence>
<feature type="compositionally biased region" description="Basic residues" evidence="11">
    <location>
        <begin position="23"/>
        <end position="35"/>
    </location>
</feature>
<evidence type="ECO:0000256" key="10">
    <source>
        <dbReference type="PROSITE-ProRule" id="PRU00146"/>
    </source>
</evidence>
<proteinExistence type="inferred from homology"/>
<dbReference type="SMART" id="SM00438">
    <property type="entry name" value="ZnF_NFX"/>
    <property type="match status" value="9"/>
</dbReference>
<evidence type="ECO:0000313" key="13">
    <source>
        <dbReference type="EMBL" id="VUZ45549.1"/>
    </source>
</evidence>
<keyword evidence="7" id="KW-0805">Transcription regulation</keyword>
<organism evidence="13 14">
    <name type="scientific">Hymenolepis diminuta</name>
    <name type="common">Rat tapeworm</name>
    <dbReference type="NCBI Taxonomy" id="6216"/>
    <lineage>
        <taxon>Eukaryota</taxon>
        <taxon>Metazoa</taxon>
        <taxon>Spiralia</taxon>
        <taxon>Lophotrochozoa</taxon>
        <taxon>Platyhelminthes</taxon>
        <taxon>Cestoda</taxon>
        <taxon>Eucestoda</taxon>
        <taxon>Cyclophyllidea</taxon>
        <taxon>Hymenolepididae</taxon>
        <taxon>Hymenolepis</taxon>
    </lineage>
</organism>
<evidence type="ECO:0000256" key="4">
    <source>
        <dbReference type="ARBA" id="ARBA00022737"/>
    </source>
</evidence>
<feature type="compositionally biased region" description="Low complexity" evidence="11">
    <location>
        <begin position="10"/>
        <end position="20"/>
    </location>
</feature>
<dbReference type="GO" id="GO:0000981">
    <property type="term" value="F:DNA-binding transcription factor activity, RNA polymerase II-specific"/>
    <property type="evidence" value="ECO:0007669"/>
    <property type="project" value="TreeGrafter"/>
</dbReference>
<dbReference type="PROSITE" id="PS50016">
    <property type="entry name" value="ZF_PHD_2"/>
    <property type="match status" value="1"/>
</dbReference>
<comment type="subcellular location">
    <subcellularLocation>
        <location evidence="1">Nucleus</location>
    </subcellularLocation>
</comment>
<keyword evidence="14" id="KW-1185">Reference proteome</keyword>
<protein>
    <recommendedName>
        <fullName evidence="12">PHD-type domain-containing protein</fullName>
    </recommendedName>
</protein>
<keyword evidence="4" id="KW-0677">Repeat</keyword>
<feature type="region of interest" description="Disordered" evidence="11">
    <location>
        <begin position="1"/>
        <end position="108"/>
    </location>
</feature>
<evidence type="ECO:0000256" key="8">
    <source>
        <dbReference type="ARBA" id="ARBA00023163"/>
    </source>
</evidence>
<dbReference type="AlphaFoldDB" id="A0A564YF34"/>
<sequence>MDISVSAAGNLEQNNRNLNNGHDRRRGNRRPRRLHYSGNSTRSTTNEPSQNQQRRGRGGYNRRNGRGRFNANRRYDRQTDPRYPQAENELDNDAVPSEARSALNEPDSPNITVLEDSLKDLSLREANMKLFLQATYDCSICFLKIKSRDPIWSCDKCYGSFHLICMIKWANAGLDNRDNERATCSAWKCPHCQKIHTASTNPLTYRCFCGKVSRPEYRPGVSTIPHGCDEVCGKSKANLNAKALDNPRIPPCPHNCTELCHPGPCPPCTALVQLSCPCGRVVKTTRCGEELPLPCGAPCGRPLTKDRCSFGTHVCPLNCHDGECPPCNKLIKSVCYCGRQDEVVRCGSVEAKRYSLSELQTVYEGDLELCDVEMFFKGTDDEKSALLATPDGSLTALFVGTVFSCEQRCDRPLACEHHSCMDICHPGECKSCPLLPENCVTCPCGRVPLSKLVMNGNVHGNRRSCIDPIPLCPNICERPNPICGHPCPEKCHQGPECPPCKLTTQINCRCGKSSKEIPCYEYALAVKNDPTSIQFLCNRVCAKKKTCGRHKCNRKCCDMVMHSCQETCGRTLSCGKHICEDRCHCGPCGSCWRGVIYEEIYCHCGYTCLYPPQPCGTKPPECDQPCNRQHACTHDVRHNCHSDPECPKCTELTVKRCVGDHTWMYNVPCFITAITCGNVCDKPIPGCSHRCQRQCHAGDCLPEGQNCTQPCANLRAGCGHLCGQPCHEVKGITCEVAYRNSKCQVLIALVCSCGFRKEEQRCCQVKSLVANLSQKDPNFLLRQPTVPGLPFGLPTNEILPCDNSCAMAKRLAEGKTKGEAETTTTKMWPRGSHAIDGMQLAAFPPPEYPDNLKQYASNNSTFVNAVEEVFCDIVQQALDSLKPNENGVISPGKVITHNFNPMPRDKRWFIKELAEFYYIQCVEMDPKPNTFVQAIAKAGWAKFPGGTSKLNCVTLSSQIEASFVGTVKLNPCVQKPVHASQRPAPLRCDKSSSAAERRLLAFNAIASEASKTN</sequence>
<dbReference type="InterPro" id="IPR034078">
    <property type="entry name" value="NFX1_fam"/>
</dbReference>
<reference evidence="13 14" key="1">
    <citation type="submission" date="2019-07" db="EMBL/GenBank/DDBJ databases">
        <authorList>
            <person name="Jastrzebski P J."/>
            <person name="Paukszto L."/>
            <person name="Jastrzebski P J."/>
        </authorList>
    </citation>
    <scope>NUCLEOTIDE SEQUENCE [LARGE SCALE GENOMIC DNA]</scope>
    <source>
        <strain evidence="13 14">WMS-il1</strain>
    </source>
</reference>
<feature type="compositionally biased region" description="Polar residues" evidence="11">
    <location>
        <begin position="37"/>
        <end position="49"/>
    </location>
</feature>
<dbReference type="InterPro" id="IPR000967">
    <property type="entry name" value="Znf_NFX1"/>
</dbReference>
<dbReference type="EMBL" id="CABIJS010000177">
    <property type="protein sequence ID" value="VUZ45549.1"/>
    <property type="molecule type" value="Genomic_DNA"/>
</dbReference>
<keyword evidence="8" id="KW-0804">Transcription</keyword>
<comment type="similarity">
    <text evidence="2">Belongs to the NFX1 family.</text>
</comment>
<name>A0A564YF34_HYMDI</name>
<evidence type="ECO:0000256" key="1">
    <source>
        <dbReference type="ARBA" id="ARBA00004123"/>
    </source>
</evidence>
<gene>
    <name evidence="13" type="ORF">WMSIL1_LOCUS5454</name>
</gene>
<accession>A0A564YF34</accession>